<dbReference type="Gene3D" id="3.40.50.1240">
    <property type="entry name" value="Phosphoglycerate mutase-like"/>
    <property type="match status" value="2"/>
</dbReference>
<dbReference type="CDD" id="cd07061">
    <property type="entry name" value="HP_HAP_like"/>
    <property type="match status" value="1"/>
</dbReference>
<organism evidence="4 5">
    <name type="scientific">Loxostege sticticalis</name>
    <name type="common">Beet webworm moth</name>
    <dbReference type="NCBI Taxonomy" id="481309"/>
    <lineage>
        <taxon>Eukaryota</taxon>
        <taxon>Metazoa</taxon>
        <taxon>Ecdysozoa</taxon>
        <taxon>Arthropoda</taxon>
        <taxon>Hexapoda</taxon>
        <taxon>Insecta</taxon>
        <taxon>Pterygota</taxon>
        <taxon>Neoptera</taxon>
        <taxon>Endopterygota</taxon>
        <taxon>Lepidoptera</taxon>
        <taxon>Glossata</taxon>
        <taxon>Ditrysia</taxon>
        <taxon>Pyraloidea</taxon>
        <taxon>Crambidae</taxon>
        <taxon>Pyraustinae</taxon>
        <taxon>Loxostege</taxon>
    </lineage>
</organism>
<comment type="caution">
    <text evidence="4">The sequence shown here is derived from an EMBL/GenBank/DDBJ whole genome shotgun (WGS) entry which is preliminary data.</text>
</comment>
<dbReference type="PANTHER" id="PTHR11567:SF135">
    <property type="entry name" value="GLUCOSE-1-PHOSPHATASE"/>
    <property type="match status" value="1"/>
</dbReference>
<dbReference type="PANTHER" id="PTHR11567">
    <property type="entry name" value="ACID PHOSPHATASE-RELATED"/>
    <property type="match status" value="1"/>
</dbReference>
<evidence type="ECO:0008006" key="6">
    <source>
        <dbReference type="Google" id="ProtNLM"/>
    </source>
</evidence>
<dbReference type="PROSITE" id="PS00616">
    <property type="entry name" value="HIS_ACID_PHOSPHAT_1"/>
    <property type="match status" value="1"/>
</dbReference>
<dbReference type="NCBIfam" id="NF007553">
    <property type="entry name" value="PRK10173.1"/>
    <property type="match status" value="1"/>
</dbReference>
<dbReference type="InterPro" id="IPR029033">
    <property type="entry name" value="His_PPase_superfam"/>
</dbReference>
<reference evidence="4 5" key="1">
    <citation type="submission" date="2024-06" db="EMBL/GenBank/DDBJ databases">
        <title>A chromosome-level genome assembly of beet webworm, Loxostege sticticalis.</title>
        <authorList>
            <person name="Zhang Y."/>
        </authorList>
    </citation>
    <scope>NUCLEOTIDE SEQUENCE [LARGE SCALE GENOMIC DNA]</scope>
    <source>
        <strain evidence="4">AQ028</strain>
        <tissue evidence="4">Male pupae</tissue>
    </source>
</reference>
<evidence type="ECO:0000256" key="2">
    <source>
        <dbReference type="ARBA" id="ARBA00005375"/>
    </source>
</evidence>
<gene>
    <name evidence="4" type="ORF">ABMA28_011552</name>
</gene>
<accession>A0ABD0S5J9</accession>
<evidence type="ECO:0000313" key="4">
    <source>
        <dbReference type="EMBL" id="KAL0809345.1"/>
    </source>
</evidence>
<dbReference type="EMBL" id="JBEDNZ010000029">
    <property type="protein sequence ID" value="KAL0809345.1"/>
    <property type="molecule type" value="Genomic_DNA"/>
</dbReference>
<name>A0ABD0S5J9_LOXSC</name>
<sequence length="402" mass="46081">MDIKPILCCVLVCFCVVQPQDPRFTLKQVVILSRHGLRTPLSKYLSEMTPKAWPTWKEKPGYLTAKGKVLEGYMGKFFSAWLSQEGLLPKTCPSEEIFYVYANTKQRTRASASAFVSKAFPKCNITIHHSNSDVDPIFNPVIHNSSAIFREIVIEDMQAQLKALSLNASYKDLDMILDFKNSEICKNDHKCNLATDKNKAYVMSGEKPNLDGPLKIGNSVVDAFVMQYYEGFPLNNVAWGHLETPEEWQTLMCLSRSYHNIIFNTSLVAKDIAQPLIKFMTNIFLNDSVPNISLLMGHDANMYTVLNSLNFKPYMLENQYELSPVSGKIVFQKWFDNVEKVELLRINFVYQSYTQLRDCLELSLENPPQFRLLELNECAVDKNGFCLWSDFVEILQRLENDV</sequence>
<feature type="signal peptide" evidence="3">
    <location>
        <begin position="1"/>
        <end position="19"/>
    </location>
</feature>
<evidence type="ECO:0000256" key="3">
    <source>
        <dbReference type="SAM" id="SignalP"/>
    </source>
</evidence>
<proteinExistence type="inferred from homology"/>
<dbReference type="InterPro" id="IPR033379">
    <property type="entry name" value="Acid_Pase_AS"/>
</dbReference>
<comment type="catalytic activity">
    <reaction evidence="1">
        <text>a phosphate monoester + H2O = an alcohol + phosphate</text>
        <dbReference type="Rhea" id="RHEA:15017"/>
        <dbReference type="ChEBI" id="CHEBI:15377"/>
        <dbReference type="ChEBI" id="CHEBI:30879"/>
        <dbReference type="ChEBI" id="CHEBI:43474"/>
        <dbReference type="ChEBI" id="CHEBI:67140"/>
        <dbReference type="EC" id="3.1.3.2"/>
    </reaction>
</comment>
<comment type="similarity">
    <text evidence="2">Belongs to the histidine acid phosphatase family.</text>
</comment>
<dbReference type="InterPro" id="IPR000560">
    <property type="entry name" value="His_Pase_clade-2"/>
</dbReference>
<dbReference type="GO" id="GO:0003993">
    <property type="term" value="F:acid phosphatase activity"/>
    <property type="evidence" value="ECO:0007669"/>
    <property type="project" value="UniProtKB-EC"/>
</dbReference>
<dbReference type="AlphaFoldDB" id="A0ABD0S5J9"/>
<dbReference type="Proteomes" id="UP001549921">
    <property type="component" value="Unassembled WGS sequence"/>
</dbReference>
<evidence type="ECO:0000313" key="5">
    <source>
        <dbReference type="Proteomes" id="UP001549921"/>
    </source>
</evidence>
<feature type="chain" id="PRO_5044764802" description="Glucose-1-phosphatase" evidence="3">
    <location>
        <begin position="20"/>
        <end position="402"/>
    </location>
</feature>
<dbReference type="SUPFAM" id="SSF53254">
    <property type="entry name" value="Phosphoglycerate mutase-like"/>
    <property type="match status" value="1"/>
</dbReference>
<evidence type="ECO:0000256" key="1">
    <source>
        <dbReference type="ARBA" id="ARBA00000032"/>
    </source>
</evidence>
<dbReference type="Pfam" id="PF00328">
    <property type="entry name" value="His_Phos_2"/>
    <property type="match status" value="1"/>
</dbReference>
<protein>
    <recommendedName>
        <fullName evidence="6">Glucose-1-phosphatase</fullName>
    </recommendedName>
</protein>
<dbReference type="InterPro" id="IPR050645">
    <property type="entry name" value="Histidine_acid_phosphatase"/>
</dbReference>
<keyword evidence="3" id="KW-0732">Signal</keyword>